<feature type="transmembrane region" description="Helical" evidence="1">
    <location>
        <begin position="12"/>
        <end position="31"/>
    </location>
</feature>
<organism evidence="2">
    <name type="scientific">Anopheles darlingi</name>
    <name type="common">Mosquito</name>
    <dbReference type="NCBI Taxonomy" id="43151"/>
    <lineage>
        <taxon>Eukaryota</taxon>
        <taxon>Metazoa</taxon>
        <taxon>Ecdysozoa</taxon>
        <taxon>Arthropoda</taxon>
        <taxon>Hexapoda</taxon>
        <taxon>Insecta</taxon>
        <taxon>Pterygota</taxon>
        <taxon>Neoptera</taxon>
        <taxon>Endopterygota</taxon>
        <taxon>Diptera</taxon>
        <taxon>Nematocera</taxon>
        <taxon>Culicoidea</taxon>
        <taxon>Culicidae</taxon>
        <taxon>Anophelinae</taxon>
        <taxon>Anopheles</taxon>
    </lineage>
</organism>
<dbReference type="AlphaFoldDB" id="A0A2M4D609"/>
<keyword evidence="1" id="KW-1133">Transmembrane helix</keyword>
<evidence type="ECO:0000313" key="2">
    <source>
        <dbReference type="EMBL" id="MBW72528.1"/>
    </source>
</evidence>
<accession>A0A2M4D609</accession>
<keyword evidence="1" id="KW-0472">Membrane</keyword>
<evidence type="ECO:0000256" key="1">
    <source>
        <dbReference type="SAM" id="Phobius"/>
    </source>
</evidence>
<reference evidence="2" key="1">
    <citation type="submission" date="2018-01" db="EMBL/GenBank/DDBJ databases">
        <title>An insight into the sialome of Amazonian anophelines.</title>
        <authorList>
            <person name="Ribeiro J.M."/>
            <person name="Scarpassa V."/>
            <person name="Calvo E."/>
        </authorList>
    </citation>
    <scope>NUCLEOTIDE SEQUENCE</scope>
</reference>
<dbReference type="EMBL" id="GGFL01008350">
    <property type="protein sequence ID" value="MBW72528.1"/>
    <property type="molecule type" value="Transcribed_RNA"/>
</dbReference>
<name>A0A2M4D609_ANODA</name>
<protein>
    <submittedName>
        <fullName evidence="2">Uncharacterized protein</fullName>
    </submittedName>
</protein>
<sequence length="76" mass="8760">MCAVWTSKYEFLCVFAVGVSTAHFLLLFTFLKSVLCRMRLVLELDKLIWKLIEYTKKKARVENDILPSWSGSGLSD</sequence>
<keyword evidence="1" id="KW-0812">Transmembrane</keyword>
<proteinExistence type="predicted"/>